<sequence>MKQARLIAALVCAAGIACPTAGLRAGPTVYPTGVTIDRAGKTFDCFTLFSAPDGATHLIDMRGREVHRWAHAGLPGAMIDPALTGGQAGHVLLQSAAIAGESAGIMENRTVAEFDWNGRPVWQWSGREGTGGARQNHDWARLPNGDTALLVALRHPVPQLDGHVVDDQAIQEVAPDGRVVWQWVAGEHLDEFGLSPAGLAYLKEETGTPGAPNPWGYLEINDMRPLGPNRWFDGGDRRFAPENIMIDSRKGNMVMIIARETGRVVWRLGPDFPGSPHDADLRLARSALPRPVDQISGQHDAHLIPPGLPGAGDLLVFDDQGPAGFPRVALGVYVGSRVLEINPITRQIVWQYSAYESGMPPWTFYSSFVSSAQRLPNGNTLIDEGMNGRIFQVSPAGEIVWEYVSPYQGQGTFAGRSVMTRLVYRAQAVSREWLPRPIMAR</sequence>
<dbReference type="RefSeq" id="WP_182974645.1">
    <property type="nucleotide sequence ID" value="NZ_JABEQN010000017.1"/>
</dbReference>
<dbReference type="AlphaFoldDB" id="A0A7W4NWK7"/>
<accession>A0A7W4NWK7</accession>
<evidence type="ECO:0000313" key="2">
    <source>
        <dbReference type="EMBL" id="MBB2165600.1"/>
    </source>
</evidence>
<gene>
    <name evidence="3" type="ORF">HLH25_14055</name>
    <name evidence="2" type="ORF">HLH26_13870</name>
</gene>
<dbReference type="PROSITE" id="PS51257">
    <property type="entry name" value="PROKAR_LIPOPROTEIN"/>
    <property type="match status" value="1"/>
</dbReference>
<keyword evidence="1" id="KW-0732">Signal</keyword>
<feature type="signal peptide" evidence="1">
    <location>
        <begin position="1"/>
        <end position="24"/>
    </location>
</feature>
<dbReference type="InterPro" id="IPR039535">
    <property type="entry name" value="ASST-like"/>
</dbReference>
<comment type="caution">
    <text evidence="2">The sequence shown here is derived from an EMBL/GenBank/DDBJ whole genome shotgun (WGS) entry which is preliminary data.</text>
</comment>
<dbReference type="EMBL" id="JABEQN010000017">
    <property type="protein sequence ID" value="MBB2194736.1"/>
    <property type="molecule type" value="Genomic_DNA"/>
</dbReference>
<organism evidence="2 5">
    <name type="scientific">Gluconacetobacter dulcium</name>
    <dbReference type="NCBI Taxonomy" id="2729096"/>
    <lineage>
        <taxon>Bacteria</taxon>
        <taxon>Pseudomonadati</taxon>
        <taxon>Pseudomonadota</taxon>
        <taxon>Alphaproteobacteria</taxon>
        <taxon>Acetobacterales</taxon>
        <taxon>Acetobacteraceae</taxon>
        <taxon>Gluconacetobacter</taxon>
    </lineage>
</organism>
<dbReference type="SUPFAM" id="SSF50998">
    <property type="entry name" value="Quinoprotein alcohol dehydrogenase-like"/>
    <property type="match status" value="1"/>
</dbReference>
<reference evidence="4 5" key="1">
    <citation type="submission" date="2020-04" db="EMBL/GenBank/DDBJ databases">
        <title>Description of novel Gluconacetobacter.</title>
        <authorList>
            <person name="Sombolestani A."/>
        </authorList>
    </citation>
    <scope>NUCLEOTIDE SEQUENCE [LARGE SCALE GENOMIC DNA]</scope>
    <source>
        <strain evidence="3 4">LMG 1728</strain>
        <strain evidence="2 5">LMG 1731</strain>
    </source>
</reference>
<dbReference type="InterPro" id="IPR011047">
    <property type="entry name" value="Quinoprotein_ADH-like_sf"/>
</dbReference>
<evidence type="ECO:0000313" key="3">
    <source>
        <dbReference type="EMBL" id="MBB2194736.1"/>
    </source>
</evidence>
<dbReference type="Proteomes" id="UP000540490">
    <property type="component" value="Unassembled WGS sequence"/>
</dbReference>
<evidence type="ECO:0000313" key="4">
    <source>
        <dbReference type="Proteomes" id="UP000540490"/>
    </source>
</evidence>
<dbReference type="EMBL" id="JABEQO010000017">
    <property type="protein sequence ID" value="MBB2165600.1"/>
    <property type="molecule type" value="Genomic_DNA"/>
</dbReference>
<keyword evidence="4" id="KW-1185">Reference proteome</keyword>
<dbReference type="PANTHER" id="PTHR35340">
    <property type="entry name" value="PQQ ENZYME REPEAT PROTEIN-RELATED"/>
    <property type="match status" value="1"/>
</dbReference>
<dbReference type="PANTHER" id="PTHR35340:SF5">
    <property type="entry name" value="ASST-DOMAIN-CONTAINING PROTEIN"/>
    <property type="match status" value="1"/>
</dbReference>
<evidence type="ECO:0000256" key="1">
    <source>
        <dbReference type="SAM" id="SignalP"/>
    </source>
</evidence>
<dbReference type="Pfam" id="PF14269">
    <property type="entry name" value="Arylsulfotran_2"/>
    <property type="match status" value="1"/>
</dbReference>
<evidence type="ECO:0000313" key="5">
    <source>
        <dbReference type="Proteomes" id="UP000561077"/>
    </source>
</evidence>
<name>A0A7W4NWK7_9PROT</name>
<protein>
    <submittedName>
        <fullName evidence="2">ArsR family transcriptional regulator</fullName>
    </submittedName>
</protein>
<dbReference type="InterPro" id="IPR053143">
    <property type="entry name" value="Arylsulfate_ST"/>
</dbReference>
<dbReference type="Proteomes" id="UP000561077">
    <property type="component" value="Unassembled WGS sequence"/>
</dbReference>
<proteinExistence type="predicted"/>
<feature type="chain" id="PRO_5030590003" evidence="1">
    <location>
        <begin position="25"/>
        <end position="441"/>
    </location>
</feature>